<dbReference type="SUPFAM" id="SSF55073">
    <property type="entry name" value="Nucleotide cyclase"/>
    <property type="match status" value="1"/>
</dbReference>
<dbReference type="InterPro" id="IPR000160">
    <property type="entry name" value="GGDEF_dom"/>
</dbReference>
<dbReference type="Proteomes" id="UP001056937">
    <property type="component" value="Chromosome 1"/>
</dbReference>
<sequence length="381" mass="39850">MTRKRAKTRDGWLVALLDWSTGLPGAEVRMLRADIFETVLLRPLPLLFSGVGLVLISGAAAMLTRTRWALLWCLFDLVMVLARFLVSLRLGRGQSLAEGLARCVVVASVPTFLLFGLGCTASFLIGPAALQMVVTAAMMSLIAGLASRWAALPRLAIATMLAAAAPFGAAVLYVHGAIGALFTVAATTTAALTLQNHSTLVAMLRGSHQARRLSRTDSLTGLANRSGLAAEVARLEAEAAPEQSVAALFVDLDGFKAVNDAYGHAAGDAVLVEVAARLAEEAAPHFVCRLGGDEFVILLLDMGAIEATRTSERLVRRIEQPLIDIAPGPIQVGASIGIATGSIADGALARLLDEADAALYRVKRTGGNGHARFGPAGTPTV</sequence>
<dbReference type="PROSITE" id="PS50887">
    <property type="entry name" value="GGDEF"/>
    <property type="match status" value="1"/>
</dbReference>
<dbReference type="InterPro" id="IPR029787">
    <property type="entry name" value="Nucleotide_cyclase"/>
</dbReference>
<name>A0ABY4XAY5_9SPHN</name>
<evidence type="ECO:0000313" key="6">
    <source>
        <dbReference type="Proteomes" id="UP001056937"/>
    </source>
</evidence>
<dbReference type="Gene3D" id="3.30.70.270">
    <property type="match status" value="1"/>
</dbReference>
<dbReference type="RefSeq" id="WP_252167938.1">
    <property type="nucleotide sequence ID" value="NZ_CP084930.1"/>
</dbReference>
<dbReference type="EMBL" id="CP084930">
    <property type="protein sequence ID" value="USI74132.1"/>
    <property type="molecule type" value="Genomic_DNA"/>
</dbReference>
<proteinExistence type="predicted"/>
<protein>
    <recommendedName>
        <fullName evidence="1">diguanylate cyclase</fullName>
        <ecNumber evidence="1">2.7.7.65</ecNumber>
    </recommendedName>
</protein>
<feature type="transmembrane region" description="Helical" evidence="3">
    <location>
        <begin position="100"/>
        <end position="117"/>
    </location>
</feature>
<evidence type="ECO:0000259" key="4">
    <source>
        <dbReference type="PROSITE" id="PS50887"/>
    </source>
</evidence>
<keyword evidence="3" id="KW-0812">Transmembrane</keyword>
<dbReference type="CDD" id="cd01949">
    <property type="entry name" value="GGDEF"/>
    <property type="match status" value="1"/>
</dbReference>
<feature type="transmembrane region" description="Helical" evidence="3">
    <location>
        <begin position="39"/>
        <end position="63"/>
    </location>
</feature>
<feature type="transmembrane region" description="Helical" evidence="3">
    <location>
        <begin position="69"/>
        <end position="88"/>
    </location>
</feature>
<gene>
    <name evidence="5" type="ORF">LHA26_06635</name>
</gene>
<accession>A0ABY4XAY5</accession>
<dbReference type="InterPro" id="IPR043128">
    <property type="entry name" value="Rev_trsase/Diguanyl_cyclase"/>
</dbReference>
<dbReference type="NCBIfam" id="TIGR00254">
    <property type="entry name" value="GGDEF"/>
    <property type="match status" value="1"/>
</dbReference>
<dbReference type="Pfam" id="PF00990">
    <property type="entry name" value="GGDEF"/>
    <property type="match status" value="1"/>
</dbReference>
<reference evidence="5" key="1">
    <citation type="journal article" date="2022" name="Toxins">
        <title>Genomic Analysis of Sphingopyxis sp. USTB-05 for Biodegrading Cyanobacterial Hepatotoxins.</title>
        <authorList>
            <person name="Liu C."/>
            <person name="Xu Q."/>
            <person name="Zhao Z."/>
            <person name="Zhang H."/>
            <person name="Liu X."/>
            <person name="Yin C."/>
            <person name="Liu Y."/>
            <person name="Yan H."/>
        </authorList>
    </citation>
    <scope>NUCLEOTIDE SEQUENCE</scope>
    <source>
        <strain evidence="5">NBD5</strain>
    </source>
</reference>
<dbReference type="SMART" id="SM00267">
    <property type="entry name" value="GGDEF"/>
    <property type="match status" value="1"/>
</dbReference>
<dbReference type="PANTHER" id="PTHR45138">
    <property type="entry name" value="REGULATORY COMPONENTS OF SENSORY TRANSDUCTION SYSTEM"/>
    <property type="match status" value="1"/>
</dbReference>
<dbReference type="EC" id="2.7.7.65" evidence="1"/>
<keyword evidence="6" id="KW-1185">Reference proteome</keyword>
<evidence type="ECO:0000256" key="2">
    <source>
        <dbReference type="ARBA" id="ARBA00034247"/>
    </source>
</evidence>
<feature type="transmembrane region" description="Helical" evidence="3">
    <location>
        <begin position="123"/>
        <end position="143"/>
    </location>
</feature>
<feature type="domain" description="GGDEF" evidence="4">
    <location>
        <begin position="243"/>
        <end position="375"/>
    </location>
</feature>
<evidence type="ECO:0000256" key="3">
    <source>
        <dbReference type="SAM" id="Phobius"/>
    </source>
</evidence>
<dbReference type="InterPro" id="IPR050469">
    <property type="entry name" value="Diguanylate_Cyclase"/>
</dbReference>
<dbReference type="PANTHER" id="PTHR45138:SF9">
    <property type="entry name" value="DIGUANYLATE CYCLASE DGCM-RELATED"/>
    <property type="match status" value="1"/>
</dbReference>
<keyword evidence="3" id="KW-0472">Membrane</keyword>
<comment type="catalytic activity">
    <reaction evidence="2">
        <text>2 GTP = 3',3'-c-di-GMP + 2 diphosphate</text>
        <dbReference type="Rhea" id="RHEA:24898"/>
        <dbReference type="ChEBI" id="CHEBI:33019"/>
        <dbReference type="ChEBI" id="CHEBI:37565"/>
        <dbReference type="ChEBI" id="CHEBI:58805"/>
        <dbReference type="EC" id="2.7.7.65"/>
    </reaction>
</comment>
<evidence type="ECO:0000313" key="5">
    <source>
        <dbReference type="EMBL" id="USI74132.1"/>
    </source>
</evidence>
<evidence type="ECO:0000256" key="1">
    <source>
        <dbReference type="ARBA" id="ARBA00012528"/>
    </source>
</evidence>
<organism evidence="5 6">
    <name type="scientific">Sphingomonas morindae</name>
    <dbReference type="NCBI Taxonomy" id="1541170"/>
    <lineage>
        <taxon>Bacteria</taxon>
        <taxon>Pseudomonadati</taxon>
        <taxon>Pseudomonadota</taxon>
        <taxon>Alphaproteobacteria</taxon>
        <taxon>Sphingomonadales</taxon>
        <taxon>Sphingomonadaceae</taxon>
        <taxon>Sphingomonas</taxon>
    </lineage>
</organism>
<feature type="transmembrane region" description="Helical" evidence="3">
    <location>
        <begin position="180"/>
        <end position="204"/>
    </location>
</feature>
<keyword evidence="3" id="KW-1133">Transmembrane helix</keyword>